<dbReference type="EMBL" id="JANVFU010000001">
    <property type="protein sequence ID" value="KAJ3750936.1"/>
    <property type="molecule type" value="Genomic_DNA"/>
</dbReference>
<protein>
    <submittedName>
        <fullName evidence="2">Uncharacterized protein</fullName>
    </submittedName>
</protein>
<reference evidence="2 3" key="1">
    <citation type="journal article" date="2023" name="Proc. Natl. Acad. Sci. U.S.A.">
        <title>A global phylogenomic analysis of the shiitake genus Lentinula.</title>
        <authorList>
            <person name="Sierra-Patev S."/>
            <person name="Min B."/>
            <person name="Naranjo-Ortiz M."/>
            <person name="Looney B."/>
            <person name="Konkel Z."/>
            <person name="Slot J.C."/>
            <person name="Sakamoto Y."/>
            <person name="Steenwyk J.L."/>
            <person name="Rokas A."/>
            <person name="Carro J."/>
            <person name="Camarero S."/>
            <person name="Ferreira P."/>
            <person name="Molpeceres G."/>
            <person name="Ruiz-Duenas F.J."/>
            <person name="Serrano A."/>
            <person name="Henrissat B."/>
            <person name="Drula E."/>
            <person name="Hughes K.W."/>
            <person name="Mata J.L."/>
            <person name="Ishikawa N.K."/>
            <person name="Vargas-Isla R."/>
            <person name="Ushijima S."/>
            <person name="Smith C.A."/>
            <person name="Donoghue J."/>
            <person name="Ahrendt S."/>
            <person name="Andreopoulos W."/>
            <person name="He G."/>
            <person name="LaButti K."/>
            <person name="Lipzen A."/>
            <person name="Ng V."/>
            <person name="Riley R."/>
            <person name="Sandor L."/>
            <person name="Barry K."/>
            <person name="Martinez A.T."/>
            <person name="Xiao Y."/>
            <person name="Gibbons J.G."/>
            <person name="Terashima K."/>
            <person name="Grigoriev I.V."/>
            <person name="Hibbett D."/>
        </authorList>
    </citation>
    <scope>NUCLEOTIDE SEQUENCE [LARGE SCALE GENOMIC DNA]</scope>
    <source>
        <strain evidence="2 3">TFB7810</strain>
    </source>
</reference>
<dbReference type="AlphaFoldDB" id="A0A9W8U335"/>
<dbReference type="Proteomes" id="UP001142393">
    <property type="component" value="Unassembled WGS sequence"/>
</dbReference>
<organism evidence="2 3">
    <name type="scientific">Lentinula detonsa</name>
    <dbReference type="NCBI Taxonomy" id="2804962"/>
    <lineage>
        <taxon>Eukaryota</taxon>
        <taxon>Fungi</taxon>
        <taxon>Dikarya</taxon>
        <taxon>Basidiomycota</taxon>
        <taxon>Agaricomycotina</taxon>
        <taxon>Agaricomycetes</taxon>
        <taxon>Agaricomycetidae</taxon>
        <taxon>Agaricales</taxon>
        <taxon>Marasmiineae</taxon>
        <taxon>Omphalotaceae</taxon>
        <taxon>Lentinula</taxon>
    </lineage>
</organism>
<evidence type="ECO:0000313" key="3">
    <source>
        <dbReference type="Proteomes" id="UP001142393"/>
    </source>
</evidence>
<comment type="caution">
    <text evidence="2">The sequence shown here is derived from an EMBL/GenBank/DDBJ whole genome shotgun (WGS) entry which is preliminary data.</text>
</comment>
<feature type="region of interest" description="Disordered" evidence="1">
    <location>
        <begin position="114"/>
        <end position="148"/>
    </location>
</feature>
<evidence type="ECO:0000256" key="1">
    <source>
        <dbReference type="SAM" id="MobiDB-lite"/>
    </source>
</evidence>
<name>A0A9W8U335_9AGAR</name>
<evidence type="ECO:0000313" key="2">
    <source>
        <dbReference type="EMBL" id="KAJ3750936.1"/>
    </source>
</evidence>
<gene>
    <name evidence="2" type="ORF">DFH05DRAFT_1519098</name>
</gene>
<sequence>MLARISKGTARALGLTFTRGRSPHRLQESVSITEETEEVIIDLDVLLLPIHDFLVPWWRYTGECRRTLAPVCNNIQSLLNDDVERIAELLASLECSDEDQECDFDTDSEVSEDVDIPCSMNIGPESNPSAPYRERPPHRQRSHPKAPIVMPGSCASIPTIIITPCETQVRETSALVPIQDGAFGSRLSVPCHPKINHAFPPMASTMPSIHMMRDLHWTWSNGHWVALLPGVVEQMSKGMFSKAMSRRKVSRRFRTHSTTNRNIAYHY</sequence>
<keyword evidence="3" id="KW-1185">Reference proteome</keyword>
<accession>A0A9W8U335</accession>
<proteinExistence type="predicted"/>